<reference evidence="6" key="2">
    <citation type="submission" date="2020-05" db="UniProtKB">
        <authorList>
            <consortium name="EnsemblMetazoa"/>
        </authorList>
    </citation>
    <scope>IDENTIFICATION</scope>
    <source>
        <strain evidence="6">WRAIR2</strain>
    </source>
</reference>
<protein>
    <submittedName>
        <fullName evidence="6">Uncharacterized protein</fullName>
    </submittedName>
</protein>
<evidence type="ECO:0000256" key="4">
    <source>
        <dbReference type="ARBA" id="ARBA00022525"/>
    </source>
</evidence>
<evidence type="ECO:0000313" key="7">
    <source>
        <dbReference type="Proteomes" id="UP000075884"/>
    </source>
</evidence>
<dbReference type="InterPro" id="IPR052295">
    <property type="entry name" value="Odorant-binding_protein"/>
</dbReference>
<keyword evidence="3" id="KW-0813">Transport</keyword>
<keyword evidence="4" id="KW-0964">Secreted</keyword>
<dbReference type="GO" id="GO:0005576">
    <property type="term" value="C:extracellular region"/>
    <property type="evidence" value="ECO:0007669"/>
    <property type="project" value="UniProtKB-SubCell"/>
</dbReference>
<dbReference type="VEuPathDB" id="VectorBase:ADIR008822"/>
<name>A0A182NMD7_9DIPT</name>
<keyword evidence="5" id="KW-1015">Disulfide bond</keyword>
<dbReference type="PANTHER" id="PTHR21066:SF3">
    <property type="entry name" value="IP02236P"/>
    <property type="match status" value="1"/>
</dbReference>
<evidence type="ECO:0000256" key="1">
    <source>
        <dbReference type="ARBA" id="ARBA00004613"/>
    </source>
</evidence>
<evidence type="ECO:0000313" key="6">
    <source>
        <dbReference type="EnsemblMetazoa" id="ADIR008822-PA"/>
    </source>
</evidence>
<dbReference type="PANTHER" id="PTHR21066">
    <property type="entry name" value="ODORANT-BINDING PROTEIN 59A-RELATED"/>
    <property type="match status" value="1"/>
</dbReference>
<reference evidence="7" key="1">
    <citation type="submission" date="2013-03" db="EMBL/GenBank/DDBJ databases">
        <title>The Genome Sequence of Anopheles dirus WRAIR2.</title>
        <authorList>
            <consortium name="The Broad Institute Genomics Platform"/>
            <person name="Neafsey D.E."/>
            <person name="Walton C."/>
            <person name="Walker B."/>
            <person name="Young S.K."/>
            <person name="Zeng Q."/>
            <person name="Gargeya S."/>
            <person name="Fitzgerald M."/>
            <person name="Haas B."/>
            <person name="Abouelleil A."/>
            <person name="Allen A.W."/>
            <person name="Alvarado L."/>
            <person name="Arachchi H.M."/>
            <person name="Berlin A.M."/>
            <person name="Chapman S.B."/>
            <person name="Gainer-Dewar J."/>
            <person name="Goldberg J."/>
            <person name="Griggs A."/>
            <person name="Gujja S."/>
            <person name="Hansen M."/>
            <person name="Howarth C."/>
            <person name="Imamovic A."/>
            <person name="Ireland A."/>
            <person name="Larimer J."/>
            <person name="McCowan C."/>
            <person name="Murphy C."/>
            <person name="Pearson M."/>
            <person name="Poon T.W."/>
            <person name="Priest M."/>
            <person name="Roberts A."/>
            <person name="Saif S."/>
            <person name="Shea T."/>
            <person name="Sisk P."/>
            <person name="Sykes S."/>
            <person name="Wortman J."/>
            <person name="Nusbaum C."/>
            <person name="Birren B."/>
        </authorList>
    </citation>
    <scope>NUCLEOTIDE SEQUENCE [LARGE SCALE GENOMIC DNA]</scope>
    <source>
        <strain evidence="7">WRAIR2</strain>
    </source>
</reference>
<evidence type="ECO:0000256" key="2">
    <source>
        <dbReference type="ARBA" id="ARBA00008098"/>
    </source>
</evidence>
<comment type="similarity">
    <text evidence="2">Belongs to the PBP/GOBP family.</text>
</comment>
<dbReference type="Proteomes" id="UP000075884">
    <property type="component" value="Unassembled WGS sequence"/>
</dbReference>
<proteinExistence type="inferred from homology"/>
<dbReference type="Gene3D" id="1.10.238.270">
    <property type="match status" value="1"/>
</dbReference>
<dbReference type="AlphaFoldDB" id="A0A182NMD7"/>
<evidence type="ECO:0000256" key="3">
    <source>
        <dbReference type="ARBA" id="ARBA00022448"/>
    </source>
</evidence>
<organism evidence="6 7">
    <name type="scientific">Anopheles dirus</name>
    <dbReference type="NCBI Taxonomy" id="7168"/>
    <lineage>
        <taxon>Eukaryota</taxon>
        <taxon>Metazoa</taxon>
        <taxon>Ecdysozoa</taxon>
        <taxon>Arthropoda</taxon>
        <taxon>Hexapoda</taxon>
        <taxon>Insecta</taxon>
        <taxon>Pterygota</taxon>
        <taxon>Neoptera</taxon>
        <taxon>Endopterygota</taxon>
        <taxon>Diptera</taxon>
        <taxon>Nematocera</taxon>
        <taxon>Culicoidea</taxon>
        <taxon>Culicidae</taxon>
        <taxon>Anophelinae</taxon>
        <taxon>Anopheles</taxon>
    </lineage>
</organism>
<sequence length="96" mass="10713">MGVLKANDVIEPEQYYPYLAKFDPAYREVVKNAIGSCASIQDDIRRDVQNMGAACSAFGILFYVCVRQVTFSNCPADRWQSSHICDKIKQGVPMCG</sequence>
<dbReference type="EnsemblMetazoa" id="ADIR008822-RA">
    <property type="protein sequence ID" value="ADIR008822-PA"/>
    <property type="gene ID" value="ADIR008822"/>
</dbReference>
<evidence type="ECO:0000256" key="5">
    <source>
        <dbReference type="ARBA" id="ARBA00023157"/>
    </source>
</evidence>
<comment type="subcellular location">
    <subcellularLocation>
        <location evidence="1">Secreted</location>
    </subcellularLocation>
</comment>
<accession>A0A182NMD7</accession>
<keyword evidence="7" id="KW-1185">Reference proteome</keyword>